<name>A0A6J7CTN4_9ZZZZ</name>
<dbReference type="AlphaFoldDB" id="A0A6J7CTN4"/>
<sequence length="55" mass="5895">MLRETTPAAEALPYQASFALGDPYVLDPGPATRRAATSACTKTKTLEIEGKLSRK</sequence>
<proteinExistence type="predicted"/>
<reference evidence="1" key="1">
    <citation type="submission" date="2020-05" db="EMBL/GenBank/DDBJ databases">
        <authorList>
            <person name="Chiriac C."/>
            <person name="Salcher M."/>
            <person name="Ghai R."/>
            <person name="Kavagutti S V."/>
        </authorList>
    </citation>
    <scope>NUCLEOTIDE SEQUENCE</scope>
</reference>
<protein>
    <submittedName>
        <fullName evidence="1">Unannotated protein</fullName>
    </submittedName>
</protein>
<dbReference type="EMBL" id="CAFBLL010000014">
    <property type="protein sequence ID" value="CAB4859469.1"/>
    <property type="molecule type" value="Genomic_DNA"/>
</dbReference>
<evidence type="ECO:0000313" key="1">
    <source>
        <dbReference type="EMBL" id="CAB4859469.1"/>
    </source>
</evidence>
<organism evidence="1">
    <name type="scientific">freshwater metagenome</name>
    <dbReference type="NCBI Taxonomy" id="449393"/>
    <lineage>
        <taxon>unclassified sequences</taxon>
        <taxon>metagenomes</taxon>
        <taxon>ecological metagenomes</taxon>
    </lineage>
</organism>
<accession>A0A6J7CTN4</accession>
<gene>
    <name evidence="1" type="ORF">UFOPK3389_00162</name>
</gene>